<dbReference type="PROSITE" id="PS50294">
    <property type="entry name" value="WD_REPEATS_REGION"/>
    <property type="match status" value="1"/>
</dbReference>
<dbReference type="PANTHER" id="PTHR10856">
    <property type="entry name" value="CORONIN"/>
    <property type="match status" value="1"/>
</dbReference>
<dbReference type="InterPro" id="IPR001680">
    <property type="entry name" value="WD40_rpt"/>
</dbReference>
<dbReference type="Pfam" id="PF08953">
    <property type="entry name" value="DUF1899"/>
    <property type="match status" value="1"/>
</dbReference>
<name>A0AAJ6CIZ9_9BASI</name>
<organism evidence="13 14">
    <name type="scientific">Malassezia yamatoensis</name>
    <dbReference type="NCBI Taxonomy" id="253288"/>
    <lineage>
        <taxon>Eukaryota</taxon>
        <taxon>Fungi</taxon>
        <taxon>Dikarya</taxon>
        <taxon>Basidiomycota</taxon>
        <taxon>Ustilaginomycotina</taxon>
        <taxon>Malasseziomycetes</taxon>
        <taxon>Malasseziales</taxon>
        <taxon>Malasseziaceae</taxon>
        <taxon>Malassezia</taxon>
    </lineage>
</organism>
<dbReference type="PANTHER" id="PTHR10856:SF0">
    <property type="entry name" value="CORONIN"/>
    <property type="match status" value="1"/>
</dbReference>
<dbReference type="EMBL" id="CP119946">
    <property type="protein sequence ID" value="WFD00304.1"/>
    <property type="molecule type" value="Genomic_DNA"/>
</dbReference>
<evidence type="ECO:0000256" key="11">
    <source>
        <dbReference type="SAM" id="MobiDB-lite"/>
    </source>
</evidence>
<comment type="similarity">
    <text evidence="1 9">Belongs to the WD repeat coronin family.</text>
</comment>
<dbReference type="GO" id="GO:0007015">
    <property type="term" value="P:actin filament organization"/>
    <property type="evidence" value="ECO:0007669"/>
    <property type="project" value="TreeGrafter"/>
</dbReference>
<dbReference type="InterPro" id="IPR015505">
    <property type="entry name" value="Coronin"/>
</dbReference>
<feature type="compositionally biased region" description="Basic and acidic residues" evidence="11">
    <location>
        <begin position="523"/>
        <end position="532"/>
    </location>
</feature>
<evidence type="ECO:0000256" key="8">
    <source>
        <dbReference type="PROSITE-ProRule" id="PRU00221"/>
    </source>
</evidence>
<evidence type="ECO:0000256" key="5">
    <source>
        <dbReference type="ARBA" id="ARBA00023054"/>
    </source>
</evidence>
<keyword evidence="6" id="KW-0009">Actin-binding</keyword>
<dbReference type="Pfam" id="PF00400">
    <property type="entry name" value="WD40"/>
    <property type="match status" value="2"/>
</dbReference>
<keyword evidence="2" id="KW-0597">Phosphoprotein</keyword>
<dbReference type="SMART" id="SM01166">
    <property type="entry name" value="DUF1899"/>
    <property type="match status" value="1"/>
</dbReference>
<dbReference type="AlphaFoldDB" id="A0AAJ6CIZ9"/>
<feature type="region of interest" description="Disordered" evidence="11">
    <location>
        <begin position="442"/>
        <end position="604"/>
    </location>
</feature>
<dbReference type="InterPro" id="IPR015943">
    <property type="entry name" value="WD40/YVTN_repeat-like_dom_sf"/>
</dbReference>
<dbReference type="SMART" id="SM00320">
    <property type="entry name" value="WD40"/>
    <property type="match status" value="5"/>
</dbReference>
<reference evidence="13 14" key="1">
    <citation type="submission" date="2023-03" db="EMBL/GenBank/DDBJ databases">
        <title>Mating type loci evolution in Malassezia.</title>
        <authorList>
            <person name="Coelho M.A."/>
        </authorList>
    </citation>
    <scope>NUCLEOTIDE SEQUENCE [LARGE SCALE GENOMIC DNA]</scope>
    <source>
        <strain evidence="13 14">CBS 9725</strain>
    </source>
</reference>
<feature type="domain" description="DUF1899" evidence="12">
    <location>
        <begin position="4"/>
        <end position="68"/>
    </location>
</feature>
<dbReference type="InterPro" id="IPR036322">
    <property type="entry name" value="WD40_repeat_dom_sf"/>
</dbReference>
<feature type="compositionally biased region" description="Polar residues" evidence="11">
    <location>
        <begin position="550"/>
        <end position="570"/>
    </location>
</feature>
<evidence type="ECO:0000256" key="3">
    <source>
        <dbReference type="ARBA" id="ARBA00022574"/>
    </source>
</evidence>
<feature type="coiled-coil region" evidence="10">
    <location>
        <begin position="604"/>
        <end position="631"/>
    </location>
</feature>
<evidence type="ECO:0000256" key="1">
    <source>
        <dbReference type="ARBA" id="ARBA00009482"/>
    </source>
</evidence>
<evidence type="ECO:0000256" key="9">
    <source>
        <dbReference type="RuleBase" id="RU280818"/>
    </source>
</evidence>
<dbReference type="PROSITE" id="PS50082">
    <property type="entry name" value="WD_REPEATS_2"/>
    <property type="match status" value="1"/>
</dbReference>
<feature type="repeat" description="WD" evidence="8">
    <location>
        <begin position="77"/>
        <end position="119"/>
    </location>
</feature>
<dbReference type="InterPro" id="IPR015048">
    <property type="entry name" value="DUF1899"/>
</dbReference>
<dbReference type="SMART" id="SM01167">
    <property type="entry name" value="DUF1900"/>
    <property type="match status" value="1"/>
</dbReference>
<keyword evidence="5 10" id="KW-0175">Coiled coil</keyword>
<dbReference type="Proteomes" id="UP001219567">
    <property type="component" value="Chromosome 4"/>
</dbReference>
<feature type="compositionally biased region" description="Polar residues" evidence="11">
    <location>
        <begin position="585"/>
        <end position="603"/>
    </location>
</feature>
<evidence type="ECO:0000313" key="13">
    <source>
        <dbReference type="EMBL" id="WFD00304.1"/>
    </source>
</evidence>
<feature type="compositionally biased region" description="Basic and acidic residues" evidence="11">
    <location>
        <begin position="496"/>
        <end position="507"/>
    </location>
</feature>
<gene>
    <name evidence="13" type="primary">CRN1</name>
    <name evidence="13" type="ORF">MYAM1_003052</name>
</gene>
<evidence type="ECO:0000259" key="12">
    <source>
        <dbReference type="SMART" id="SM01166"/>
    </source>
</evidence>
<feature type="compositionally biased region" description="Low complexity" evidence="11">
    <location>
        <begin position="462"/>
        <end position="483"/>
    </location>
</feature>
<dbReference type="GO" id="GO:0030479">
    <property type="term" value="C:actin cortical patch"/>
    <property type="evidence" value="ECO:0007669"/>
    <property type="project" value="UniProtKB-ARBA"/>
</dbReference>
<evidence type="ECO:0000256" key="4">
    <source>
        <dbReference type="ARBA" id="ARBA00022737"/>
    </source>
</evidence>
<keyword evidence="4 9" id="KW-0677">Repeat</keyword>
<dbReference type="GO" id="GO:0051015">
    <property type="term" value="F:actin filament binding"/>
    <property type="evidence" value="ECO:0007669"/>
    <property type="project" value="TreeGrafter"/>
</dbReference>
<accession>A0AAJ6CIZ9</accession>
<sequence>MSGRFVRSSKYRHVYGNPAKKEVSYDNVKVSNNAWDTNLLEANGQYLSLNWQASGGGAFALIPLSRPGKLPEVYPVCRGHTAAVLNTSFSPFNADVIASGGDDANIAIWKVAPEEILERLDSKDGSSKEIQPQVRFSGGRRRVGHVQFHPTAENVLAAATGDHAIKLFDVEKQQAKVELRGFTDSIQSMTFDWTGSTIAATCRDKKLRLFDTRTPDPVYTVEGHGGIKGARAVWCGDKPRLITTGFSKMSERQMFLWDVTQPDKPLTTVSLDSSNGILMPFWSDNNIVFLAGKGDGNIRYYELESDQLHYLTEYKSVEPQSGMAFLPRRSLNVDENEIARMYKVTNSLVQPVSFYVPRRADSFQADIFPPAPSDKPAMEAADFFDKHKTFTPNLLDFETRSILPCKEVGGTLNQGAFPNTPPIAVIHSEDKQIPEEPISDVTEAAKVSKESAPSSQERSGTEPSSNASEAEPSAAEPSAAEPSLNVSDIQAPADSSESKQDETKDTSDSQESVQDAARSSPIKKSDTDKKLDPTSQTRASSIDKDAKATELQTNTARSTASAGTPASQPPTDREKPTQDALKGSSADTDTPTVGKSSESTSSELADLKAQLIEQNARIRELEMDNLNAEKRSVFRRLLRGATASVRWNREATKSIRKLFREDVEKAPWNADAPERTISFLLLASLYQRPVAQPERLEGPVWRPDSCTKAASLAHGCMYNLASLTYHHLSPNTAMQSKRTGGSSTSTARRKTSLLNEMLSNPDSNFTESEGNALLGVLQVAPKPVRGPVGAKPKVYDAQHPEKHLDYVKEHGDYETLKKRYEELRVEYGKMLEAYRYDHKMTIPIKKDVIRVRGYLRSMRKISRNREKEQMLTQYPKDALYDIIQGVANSEQLCVGLPRWQRWKQGQYLAP</sequence>
<keyword evidence="3 8" id="KW-0853">WD repeat</keyword>
<protein>
    <recommendedName>
        <fullName evidence="9">Coronin</fullName>
    </recommendedName>
</protein>
<dbReference type="Gene3D" id="2.130.10.10">
    <property type="entry name" value="YVTN repeat-like/Quinoprotein amine dehydrogenase"/>
    <property type="match status" value="1"/>
</dbReference>
<evidence type="ECO:0000256" key="10">
    <source>
        <dbReference type="SAM" id="Coils"/>
    </source>
</evidence>
<dbReference type="Pfam" id="PF16300">
    <property type="entry name" value="WD40_4"/>
    <property type="match status" value="1"/>
</dbReference>
<comment type="subunit">
    <text evidence="7">Binds to F-actin.</text>
</comment>
<keyword evidence="14" id="KW-1185">Reference proteome</keyword>
<evidence type="ECO:0000256" key="2">
    <source>
        <dbReference type="ARBA" id="ARBA00022553"/>
    </source>
</evidence>
<dbReference type="SUPFAM" id="SSF50978">
    <property type="entry name" value="WD40 repeat-like"/>
    <property type="match status" value="1"/>
</dbReference>
<proteinExistence type="inferred from homology"/>
<evidence type="ECO:0000256" key="6">
    <source>
        <dbReference type="ARBA" id="ARBA00023203"/>
    </source>
</evidence>
<evidence type="ECO:0000313" key="14">
    <source>
        <dbReference type="Proteomes" id="UP001219567"/>
    </source>
</evidence>
<evidence type="ECO:0000256" key="7">
    <source>
        <dbReference type="ARBA" id="ARBA00062568"/>
    </source>
</evidence>
<dbReference type="FunFam" id="2.130.10.10:FF:000197">
    <property type="entry name" value="Coronin"/>
    <property type="match status" value="1"/>
</dbReference>